<dbReference type="Proteomes" id="UP000009079">
    <property type="component" value="Chromosome"/>
</dbReference>
<sequence>MGEEKSKIIRVNIDEYNYLDNLKKIFGNDKVTYADLIAVGMVFTKVFLEQDPILVRNIGNAAKMLRLKRKRGEPVNILDSLVEEYREQILRKSSKDENVRKVVIDVIEILLDDGHIEAATDLLFAYRSLIDEAQFKDLSTKILERQVQLKHELMKTEKT</sequence>
<evidence type="ECO:0000313" key="1">
    <source>
        <dbReference type="EMBL" id="ACS89618.1"/>
    </source>
</evidence>
<dbReference type="STRING" id="604354.TSIB_0553"/>
<organism evidence="1 2">
    <name type="scientific">Thermococcus sibiricus (strain DSM 12597 / MM 739)</name>
    <dbReference type="NCBI Taxonomy" id="604354"/>
    <lineage>
        <taxon>Archaea</taxon>
        <taxon>Methanobacteriati</taxon>
        <taxon>Methanobacteriota</taxon>
        <taxon>Thermococci</taxon>
        <taxon>Thermococcales</taxon>
        <taxon>Thermococcaceae</taxon>
        <taxon>Thermococcus</taxon>
    </lineage>
</organism>
<reference evidence="1 2" key="1">
    <citation type="journal article" date="2009" name="Appl. Environ. Microbiol.">
        <title>Metabolic versatility and indigenous origin of the archaeon Thermococcus sibiricus, isolated from a siberian oil reservoir, as revealed by genome analysis.</title>
        <authorList>
            <person name="Mardanov A.V."/>
            <person name="Ravin N.V."/>
            <person name="Svetlitchnyi V.A."/>
            <person name="Beletsky A.V."/>
            <person name="Miroshnichenko M.L."/>
            <person name="Bonch-Osmolovskaya E.A."/>
            <person name="Skryabin K.G."/>
        </authorList>
    </citation>
    <scope>NUCLEOTIDE SEQUENCE [LARGE SCALE GENOMIC DNA]</scope>
    <source>
        <strain evidence="2">DSM 12597 / MM 739</strain>
    </source>
</reference>
<dbReference type="AlphaFoldDB" id="C6A1X3"/>
<dbReference type="EMBL" id="CP001463">
    <property type="protein sequence ID" value="ACS89618.1"/>
    <property type="molecule type" value="Genomic_DNA"/>
</dbReference>
<gene>
    <name evidence="1" type="ordered locus">TSIB_0553</name>
</gene>
<protein>
    <submittedName>
        <fullName evidence="1">Uncharacterized protein</fullName>
    </submittedName>
</protein>
<dbReference type="KEGG" id="tsi:TSIB_0553"/>
<proteinExistence type="predicted"/>
<name>C6A1X3_THESM</name>
<dbReference type="HOGENOM" id="CLU_1656980_0_0_2"/>
<accession>C6A1X3</accession>
<evidence type="ECO:0000313" key="2">
    <source>
        <dbReference type="Proteomes" id="UP000009079"/>
    </source>
</evidence>
<keyword evidence="2" id="KW-1185">Reference proteome</keyword>